<evidence type="ECO:0000313" key="1">
    <source>
        <dbReference type="EMBL" id="TID18629.1"/>
    </source>
</evidence>
<protein>
    <submittedName>
        <fullName evidence="1">Uncharacterized protein</fullName>
    </submittedName>
</protein>
<organism evidence="1 2">
    <name type="scientific">Pichia inconspicua</name>
    <dbReference type="NCBI Taxonomy" id="52247"/>
    <lineage>
        <taxon>Eukaryota</taxon>
        <taxon>Fungi</taxon>
        <taxon>Dikarya</taxon>
        <taxon>Ascomycota</taxon>
        <taxon>Saccharomycotina</taxon>
        <taxon>Pichiomycetes</taxon>
        <taxon>Pichiales</taxon>
        <taxon>Pichiaceae</taxon>
        <taxon>Pichia</taxon>
    </lineage>
</organism>
<dbReference type="OrthoDB" id="10005898at2759"/>
<gene>
    <name evidence="1" type="ORF">CANINC_003879</name>
</gene>
<dbReference type="EMBL" id="SELW01000609">
    <property type="protein sequence ID" value="TID18629.1"/>
    <property type="molecule type" value="Genomic_DNA"/>
</dbReference>
<dbReference type="STRING" id="52247.A0A4T0WY02"/>
<accession>A0A4T0WY02</accession>
<dbReference type="Proteomes" id="UP000307173">
    <property type="component" value="Unassembled WGS sequence"/>
</dbReference>
<name>A0A4T0WY02_9ASCO</name>
<comment type="caution">
    <text evidence="1">The sequence shown here is derived from an EMBL/GenBank/DDBJ whole genome shotgun (WGS) entry which is preliminary data.</text>
</comment>
<evidence type="ECO:0000313" key="2">
    <source>
        <dbReference type="Proteomes" id="UP000307173"/>
    </source>
</evidence>
<proteinExistence type="predicted"/>
<keyword evidence="2" id="KW-1185">Reference proteome</keyword>
<sequence length="216" mass="25282">MIFRILPNLEENVTYKKLFIDPKNHHRLSEKNKENFWSKTSNVLQSFSGYLTDIRIFNRGFSIPVCIAELLESNSLLKEKNYVDWLSTVSISLYQPLETIAFLFDHNWIFPDRKSNNCLWWYAVSTRFWFLWVILELSKLSHKILRSCGKGIENLEFVGLIEHLATLPLCVHWSLEEGCLDPIYVGFFGTIAGGLSTAFMWKDVWAHLLKELRMVS</sequence>
<reference evidence="1 2" key="1">
    <citation type="journal article" date="2019" name="Front. Genet.">
        <title>Whole-Genome Sequencing of the Opportunistic Yeast Pathogen Candida inconspicua Uncovers Its Hybrid Origin.</title>
        <authorList>
            <person name="Mixao V."/>
            <person name="Hansen A.P."/>
            <person name="Saus E."/>
            <person name="Boekhout T."/>
            <person name="Lass-Florl C."/>
            <person name="Gabaldon T."/>
        </authorList>
    </citation>
    <scope>NUCLEOTIDE SEQUENCE [LARGE SCALE GENOMIC DNA]</scope>
    <source>
        <strain evidence="1 2">CBS 180</strain>
    </source>
</reference>
<dbReference type="AlphaFoldDB" id="A0A4T0WY02"/>